<dbReference type="SUPFAM" id="SSF53335">
    <property type="entry name" value="S-adenosyl-L-methionine-dependent methyltransferases"/>
    <property type="match status" value="1"/>
</dbReference>
<comment type="caution">
    <text evidence="3">The sequence shown here is derived from an EMBL/GenBank/DDBJ whole genome shotgun (WGS) entry which is preliminary data.</text>
</comment>
<organism evidence="3 4">
    <name type="scientific">Apophysomyces ossiformis</name>
    <dbReference type="NCBI Taxonomy" id="679940"/>
    <lineage>
        <taxon>Eukaryota</taxon>
        <taxon>Fungi</taxon>
        <taxon>Fungi incertae sedis</taxon>
        <taxon>Mucoromycota</taxon>
        <taxon>Mucoromycotina</taxon>
        <taxon>Mucoromycetes</taxon>
        <taxon>Mucorales</taxon>
        <taxon>Mucorineae</taxon>
        <taxon>Mucoraceae</taxon>
        <taxon>Apophysomyces</taxon>
    </lineage>
</organism>
<feature type="compositionally biased region" description="Polar residues" evidence="1">
    <location>
        <begin position="64"/>
        <end position="74"/>
    </location>
</feature>
<sequence>MQHADNSQTKGQRRRSWLQNNSIFSLFASTTSSLPRHNHSARQQRSQSVGDAETANAHQFKPRSPSSHKSTFASILSKARRHPKRSTSTTAFHTTQRQNHSLYDEEIPKARPSYMLISTEEEADRIQLKNDLVKLAFEGEFAIPIDFSRLTRVLDIGCGPGAWCLDLAQHYPQLEVIGVDCTDMFPANAPPNCRFWRHNVLHGLHGHFEEASIDYCHIRFMNLAFTADQYARTVKDCWKILRPGGYLEIMEMDMYIYSPGPTIERLNREVIETAESRGFKPRLARELNTLVPEDAVNQLEKYRSLPIGLWGGRLGVLFRDDLVNVLANSRPAVNKYFGRESLPENFEEELQKAAHEMELYRCYSNFHVVIVQKPMNNV</sequence>
<dbReference type="CDD" id="cd02440">
    <property type="entry name" value="AdoMet_MTases"/>
    <property type="match status" value="1"/>
</dbReference>
<dbReference type="EMBL" id="JABAYA010000164">
    <property type="protein sequence ID" value="KAF7723082.1"/>
    <property type="molecule type" value="Genomic_DNA"/>
</dbReference>
<evidence type="ECO:0000313" key="3">
    <source>
        <dbReference type="EMBL" id="KAF7723082.1"/>
    </source>
</evidence>
<accession>A0A8H7BJ49</accession>
<reference evidence="3" key="1">
    <citation type="submission" date="2020-01" db="EMBL/GenBank/DDBJ databases">
        <title>Genome Sequencing of Three Apophysomyces-Like Fungal Strains Confirms a Novel Fungal Genus in the Mucoromycota with divergent Burkholderia-like Endosymbiotic Bacteria.</title>
        <authorList>
            <person name="Stajich J.E."/>
            <person name="Macias A.M."/>
            <person name="Carter-House D."/>
            <person name="Lovett B."/>
            <person name="Kasson L.R."/>
            <person name="Berry K."/>
            <person name="Grigoriev I."/>
            <person name="Chang Y."/>
            <person name="Spatafora J."/>
            <person name="Kasson M.T."/>
        </authorList>
    </citation>
    <scope>NUCLEOTIDE SEQUENCE</scope>
    <source>
        <strain evidence="3">NRRL A-21654</strain>
    </source>
</reference>
<evidence type="ECO:0000313" key="4">
    <source>
        <dbReference type="Proteomes" id="UP000605846"/>
    </source>
</evidence>
<keyword evidence="4" id="KW-1185">Reference proteome</keyword>
<gene>
    <name evidence="3" type="ORF">EC973_002366</name>
</gene>
<dbReference type="PANTHER" id="PTHR43591:SF24">
    <property type="entry name" value="2-METHOXY-6-POLYPRENYL-1,4-BENZOQUINOL METHYLASE, MITOCHONDRIAL"/>
    <property type="match status" value="1"/>
</dbReference>
<dbReference type="InterPro" id="IPR029063">
    <property type="entry name" value="SAM-dependent_MTases_sf"/>
</dbReference>
<evidence type="ECO:0000256" key="1">
    <source>
        <dbReference type="SAM" id="MobiDB-lite"/>
    </source>
</evidence>
<dbReference type="InterPro" id="IPR041698">
    <property type="entry name" value="Methyltransf_25"/>
</dbReference>
<dbReference type="Gene3D" id="3.40.50.150">
    <property type="entry name" value="Vaccinia Virus protein VP39"/>
    <property type="match status" value="1"/>
</dbReference>
<proteinExistence type="predicted"/>
<name>A0A8H7BJ49_9FUNG</name>
<feature type="domain" description="Methyltransferase" evidence="2">
    <location>
        <begin position="153"/>
        <end position="245"/>
    </location>
</feature>
<dbReference type="GO" id="GO:0008168">
    <property type="term" value="F:methyltransferase activity"/>
    <property type="evidence" value="ECO:0007669"/>
    <property type="project" value="TreeGrafter"/>
</dbReference>
<dbReference type="PANTHER" id="PTHR43591">
    <property type="entry name" value="METHYLTRANSFERASE"/>
    <property type="match status" value="1"/>
</dbReference>
<protein>
    <recommendedName>
        <fullName evidence="2">Methyltransferase domain-containing protein</fullName>
    </recommendedName>
</protein>
<feature type="compositionally biased region" description="Polar residues" evidence="1">
    <location>
        <begin position="86"/>
        <end position="101"/>
    </location>
</feature>
<evidence type="ECO:0000259" key="2">
    <source>
        <dbReference type="Pfam" id="PF13649"/>
    </source>
</evidence>
<dbReference type="OrthoDB" id="2013972at2759"/>
<dbReference type="AlphaFoldDB" id="A0A8H7BJ49"/>
<feature type="region of interest" description="Disordered" evidence="1">
    <location>
        <begin position="30"/>
        <end position="105"/>
    </location>
</feature>
<dbReference type="Proteomes" id="UP000605846">
    <property type="component" value="Unassembled WGS sequence"/>
</dbReference>
<dbReference type="Pfam" id="PF13649">
    <property type="entry name" value="Methyltransf_25"/>
    <property type="match status" value="1"/>
</dbReference>